<accession>A0A6N9T3X4</accession>
<evidence type="ECO:0000313" key="2">
    <source>
        <dbReference type="Proteomes" id="UP000469011"/>
    </source>
</evidence>
<dbReference type="AlphaFoldDB" id="A0A6N9T3X4"/>
<dbReference type="RefSeq" id="WP_163463530.1">
    <property type="nucleotide sequence ID" value="NZ_JAAAMG010000009.1"/>
</dbReference>
<dbReference type="Proteomes" id="UP000469011">
    <property type="component" value="Unassembled WGS sequence"/>
</dbReference>
<evidence type="ECO:0000313" key="1">
    <source>
        <dbReference type="EMBL" id="NDW05272.1"/>
    </source>
</evidence>
<organism evidence="1 2">
    <name type="scientific">Jiella pacifica</name>
    <dbReference type="NCBI Taxonomy" id="2696469"/>
    <lineage>
        <taxon>Bacteria</taxon>
        <taxon>Pseudomonadati</taxon>
        <taxon>Pseudomonadota</taxon>
        <taxon>Alphaproteobacteria</taxon>
        <taxon>Hyphomicrobiales</taxon>
        <taxon>Aurantimonadaceae</taxon>
        <taxon>Jiella</taxon>
    </lineage>
</organism>
<proteinExistence type="predicted"/>
<gene>
    <name evidence="1" type="ORF">GTK09_12630</name>
</gene>
<comment type="caution">
    <text evidence="1">The sequence shown here is derived from an EMBL/GenBank/DDBJ whole genome shotgun (WGS) entry which is preliminary data.</text>
</comment>
<dbReference type="EMBL" id="JAAAMG010000009">
    <property type="protein sequence ID" value="NDW05272.1"/>
    <property type="molecule type" value="Genomic_DNA"/>
</dbReference>
<protein>
    <submittedName>
        <fullName evidence="1">Uncharacterized protein</fullName>
    </submittedName>
</protein>
<keyword evidence="2" id="KW-1185">Reference proteome</keyword>
<name>A0A6N9T3X4_9HYPH</name>
<sequence>MSMETLSEAMMAAASEKAIWLRGRKAFRLHGLGAPNPYQSENDPMKDLWEEGFNYERQSEAERQPRF</sequence>
<reference evidence="1 2" key="1">
    <citation type="submission" date="2020-01" db="EMBL/GenBank/DDBJ databases">
        <title>Jiella pacifica sp. nov.</title>
        <authorList>
            <person name="Xue Z."/>
            <person name="Zhu S."/>
            <person name="Chen J."/>
            <person name="Yang J."/>
        </authorList>
    </citation>
    <scope>NUCLEOTIDE SEQUENCE [LARGE SCALE GENOMIC DNA]</scope>
    <source>
        <strain evidence="1 2">40Bstr34</strain>
    </source>
</reference>